<protein>
    <recommendedName>
        <fullName evidence="7">Prolyl 4-hydroxylase alpha subunit domain-containing protein</fullName>
    </recommendedName>
</protein>
<sequence>MSKATFAVPAEESAHHPHITINDKAPPTEEVITATRISPDHASKRSDKCLRRTPRNTQCIRFPPKTSLCYRRLDQLFFSSTPKRALSSYKKPWEKVHAEPNIYVLENFLTTKEISHLMEFVATKRFQRSFVDGENNISSIDRSHRTSTFLSFAKQHDKTIATIEQRAADLLGTQTRALEGLQLVRYEQGQFFGVHHDLGIYDEEEDTVALPPKTTWSPRRLVTLFCYLNDCSEGGATVFPKAQLRVQPAAGNAVLFSNVMSGGMPDVRTLHAGEPPTSPQCVKYGLNIWFCEEF</sequence>
<feature type="domain" description="Prolyl 4-hydroxylase alpha subunit" evidence="7">
    <location>
        <begin position="100"/>
        <end position="291"/>
    </location>
</feature>
<organism evidence="8 9">
    <name type="scientific">Fistulifera solaris</name>
    <name type="common">Oleaginous diatom</name>
    <dbReference type="NCBI Taxonomy" id="1519565"/>
    <lineage>
        <taxon>Eukaryota</taxon>
        <taxon>Sar</taxon>
        <taxon>Stramenopiles</taxon>
        <taxon>Ochrophyta</taxon>
        <taxon>Bacillariophyta</taxon>
        <taxon>Bacillariophyceae</taxon>
        <taxon>Bacillariophycidae</taxon>
        <taxon>Naviculales</taxon>
        <taxon>Naviculaceae</taxon>
        <taxon>Fistulifera</taxon>
    </lineage>
</organism>
<dbReference type="PANTHER" id="PTHR10869">
    <property type="entry name" value="PROLYL 4-HYDROXYLASE ALPHA SUBUNIT"/>
    <property type="match status" value="1"/>
</dbReference>
<evidence type="ECO:0000256" key="4">
    <source>
        <dbReference type="ARBA" id="ARBA00023002"/>
    </source>
</evidence>
<evidence type="ECO:0000313" key="9">
    <source>
        <dbReference type="Proteomes" id="UP000198406"/>
    </source>
</evidence>
<comment type="caution">
    <text evidence="8">The sequence shown here is derived from an EMBL/GenBank/DDBJ whole genome shotgun (WGS) entry which is preliminary data.</text>
</comment>
<reference evidence="8 9" key="1">
    <citation type="journal article" date="2015" name="Plant Cell">
        <title>Oil accumulation by the oleaginous diatom Fistulifera solaris as revealed by the genome and transcriptome.</title>
        <authorList>
            <person name="Tanaka T."/>
            <person name="Maeda Y."/>
            <person name="Veluchamy A."/>
            <person name="Tanaka M."/>
            <person name="Abida H."/>
            <person name="Marechal E."/>
            <person name="Bowler C."/>
            <person name="Muto M."/>
            <person name="Sunaga Y."/>
            <person name="Tanaka M."/>
            <person name="Yoshino T."/>
            <person name="Taniguchi T."/>
            <person name="Fukuda Y."/>
            <person name="Nemoto M."/>
            <person name="Matsumoto M."/>
            <person name="Wong P.S."/>
            <person name="Aburatani S."/>
            <person name="Fujibuchi W."/>
        </authorList>
    </citation>
    <scope>NUCLEOTIDE SEQUENCE [LARGE SCALE GENOMIC DNA]</scope>
    <source>
        <strain evidence="8 9">JPCC DA0580</strain>
    </source>
</reference>
<evidence type="ECO:0000256" key="5">
    <source>
        <dbReference type="ARBA" id="ARBA00023004"/>
    </source>
</evidence>
<evidence type="ECO:0000259" key="7">
    <source>
        <dbReference type="SMART" id="SM00702"/>
    </source>
</evidence>
<dbReference type="GO" id="GO:0004656">
    <property type="term" value="F:procollagen-proline 4-dioxygenase activity"/>
    <property type="evidence" value="ECO:0007669"/>
    <property type="project" value="TreeGrafter"/>
</dbReference>
<evidence type="ECO:0000256" key="1">
    <source>
        <dbReference type="ARBA" id="ARBA00001961"/>
    </source>
</evidence>
<keyword evidence="3" id="KW-0223">Dioxygenase</keyword>
<dbReference type="InterPro" id="IPR044862">
    <property type="entry name" value="Pro_4_hyd_alph_FE2OG_OXY"/>
</dbReference>
<evidence type="ECO:0000256" key="6">
    <source>
        <dbReference type="SAM" id="MobiDB-lite"/>
    </source>
</evidence>
<keyword evidence="5" id="KW-0408">Iron</keyword>
<dbReference type="InParanoid" id="A0A1Z5J6X5"/>
<dbReference type="GO" id="GO:0005506">
    <property type="term" value="F:iron ion binding"/>
    <property type="evidence" value="ECO:0007669"/>
    <property type="project" value="InterPro"/>
</dbReference>
<gene>
    <name evidence="8" type="ORF">FisN_19Lh216</name>
</gene>
<keyword evidence="2" id="KW-0479">Metal-binding</keyword>
<feature type="region of interest" description="Disordered" evidence="6">
    <location>
        <begin position="1"/>
        <end position="26"/>
    </location>
</feature>
<dbReference type="InterPro" id="IPR045054">
    <property type="entry name" value="P4HA-like"/>
</dbReference>
<proteinExistence type="predicted"/>
<keyword evidence="9" id="KW-1185">Reference proteome</keyword>
<dbReference type="EMBL" id="BDSP01000011">
    <property type="protein sequence ID" value="GAX09747.1"/>
    <property type="molecule type" value="Genomic_DNA"/>
</dbReference>
<dbReference type="Proteomes" id="UP000198406">
    <property type="component" value="Unassembled WGS sequence"/>
</dbReference>
<accession>A0A1Z5J6X5</accession>
<evidence type="ECO:0000256" key="2">
    <source>
        <dbReference type="ARBA" id="ARBA00022723"/>
    </source>
</evidence>
<evidence type="ECO:0000256" key="3">
    <source>
        <dbReference type="ARBA" id="ARBA00022964"/>
    </source>
</evidence>
<dbReference type="PANTHER" id="PTHR10869:SF246">
    <property type="entry name" value="TRANSMEMBRANE PROLYL 4-HYDROXYLASE"/>
    <property type="match status" value="1"/>
</dbReference>
<evidence type="ECO:0000313" key="8">
    <source>
        <dbReference type="EMBL" id="GAX09747.1"/>
    </source>
</evidence>
<dbReference type="GO" id="GO:0005783">
    <property type="term" value="C:endoplasmic reticulum"/>
    <property type="evidence" value="ECO:0007669"/>
    <property type="project" value="TreeGrafter"/>
</dbReference>
<dbReference type="InterPro" id="IPR006620">
    <property type="entry name" value="Pro_4_hyd_alph"/>
</dbReference>
<comment type="cofactor">
    <cofactor evidence="1">
        <name>L-ascorbate</name>
        <dbReference type="ChEBI" id="CHEBI:38290"/>
    </cofactor>
</comment>
<dbReference type="SMART" id="SM00702">
    <property type="entry name" value="P4Hc"/>
    <property type="match status" value="1"/>
</dbReference>
<keyword evidence="4" id="KW-0560">Oxidoreductase</keyword>
<dbReference type="AlphaFoldDB" id="A0A1Z5J6X5"/>
<dbReference type="OrthoDB" id="420380at2759"/>
<dbReference type="Gene3D" id="2.60.120.620">
    <property type="entry name" value="q2cbj1_9rhob like domain"/>
    <property type="match status" value="1"/>
</dbReference>
<dbReference type="GO" id="GO:0031418">
    <property type="term" value="F:L-ascorbic acid binding"/>
    <property type="evidence" value="ECO:0007669"/>
    <property type="project" value="InterPro"/>
</dbReference>
<dbReference type="Pfam" id="PF13640">
    <property type="entry name" value="2OG-FeII_Oxy_3"/>
    <property type="match status" value="1"/>
</dbReference>
<name>A0A1Z5J6X5_FISSO</name>